<organism evidence="1 2">
    <name type="scientific">Kibdelosporangium aridum</name>
    <dbReference type="NCBI Taxonomy" id="2030"/>
    <lineage>
        <taxon>Bacteria</taxon>
        <taxon>Bacillati</taxon>
        <taxon>Actinomycetota</taxon>
        <taxon>Actinomycetes</taxon>
        <taxon>Pseudonocardiales</taxon>
        <taxon>Pseudonocardiaceae</taxon>
        <taxon>Kibdelosporangium</taxon>
    </lineage>
</organism>
<gene>
    <name evidence="1" type="ORF">DMH04_14480</name>
</gene>
<protein>
    <submittedName>
        <fullName evidence="1">Uncharacterized protein</fullName>
    </submittedName>
</protein>
<evidence type="ECO:0000313" key="2">
    <source>
        <dbReference type="Proteomes" id="UP000287547"/>
    </source>
</evidence>
<dbReference type="Proteomes" id="UP000287547">
    <property type="component" value="Unassembled WGS sequence"/>
</dbReference>
<reference evidence="1 2" key="1">
    <citation type="submission" date="2018-05" db="EMBL/GenBank/DDBJ databases">
        <title>Evolution of GPA BGCs.</title>
        <authorList>
            <person name="Waglechner N."/>
            <person name="Wright G.D."/>
        </authorList>
    </citation>
    <scope>NUCLEOTIDE SEQUENCE [LARGE SCALE GENOMIC DNA]</scope>
    <source>
        <strain evidence="1 2">A82846</strain>
    </source>
</reference>
<comment type="caution">
    <text evidence="1">The sequence shown here is derived from an EMBL/GenBank/DDBJ whole genome shotgun (WGS) entry which is preliminary data.</text>
</comment>
<name>A0A428ZE42_KIBAR</name>
<sequence length="91" mass="9918">MPDREVIPTAMSSRVTAWSALSTMLVIQTGRTGHARALVVADTGVPSRCLGRGRDWALDPVRDVVQRWKTAPMFAALDRLAESDSGRLRVG</sequence>
<dbReference type="EMBL" id="QHKI01000009">
    <property type="protein sequence ID" value="RSM86363.1"/>
    <property type="molecule type" value="Genomic_DNA"/>
</dbReference>
<dbReference type="AlphaFoldDB" id="A0A428ZE42"/>
<evidence type="ECO:0000313" key="1">
    <source>
        <dbReference type="EMBL" id="RSM86363.1"/>
    </source>
</evidence>
<proteinExistence type="predicted"/>
<accession>A0A428ZE42</accession>